<evidence type="ECO:0000256" key="1">
    <source>
        <dbReference type="SAM" id="MobiDB-lite"/>
    </source>
</evidence>
<keyword evidence="4" id="KW-1185">Reference proteome</keyword>
<feature type="compositionally biased region" description="Basic residues" evidence="1">
    <location>
        <begin position="474"/>
        <end position="486"/>
    </location>
</feature>
<evidence type="ECO:0000313" key="4">
    <source>
        <dbReference type="Proteomes" id="UP000242188"/>
    </source>
</evidence>
<keyword evidence="2" id="KW-0812">Transmembrane</keyword>
<sequence length="1532" mass="171999">MFDQFPSNSGLHLWSDTEETKNEFINYLTSGFGLIYLMCLGLAYANSRSKSSIIVVPPNEDVEDENSLHKYLLVLTTSLARGSSCSSHAKVFLQIIGQNVQSKYYNIKVFASNRFLLQRGNTDILLIRTKDYLGPLQEVKVVVSGLKTVTWRPSSVSVTCMTTGETYSVDCRLIGVNDTTSEGEGGLVFSCSDDRKLWSCHAILKRIVTFHPWLSPFNVPLRFGKFTPVVSTNIVFLALISLMTLTLVGYILTSVNVTDNFSLEIECVIMAVVAAVTVDLLVYLSSVMLRNVKAGKQEMIDKLFPKSDMTEHYITDGEHYNGKQGKVFSLKKSEVCFNISESESSAHDARIGEKMSDTHFKSCFSIDLVQPEQSGHIKPDEYLSEPYQSHGEQQDVTDVRIKGSSQDMTGTRNVFKSCTAFEVCHLEGGSHVESSTSDVGILYMDIKTSLSGLDELRDIDQDSNNSAGKDGHSTRKKDGKMGKHNMKSLTEDKKKCAQGGTNDDKESAKGLGALGNVVTSKTSVFGTEKFDEFKHSFATSEKCMDLDAESDEFLNVAHSEFQIDINEPLHSVSNEWPSTTDSYRKNCLPSASVPCNHTVTQSQPLKPIEENLLKVGCVDATVQGSLTRTEESLGSSLLKPKREEYPKASFYSSKSEESAGNSLSKLSEDDSLESAVSKSVRGKVQHPEAQGQSTNYHLNKEVEEESSTFKASFLDVREDDLSSDQVSIHVYLTDETKSEDNGEHFFEIENKASDNQFYSSRHSKTGKDEPIGLHSVLLSQRKTNVTTSESDKVQQQIDERLAQLQRKAKRFSMQLLLQFCVTCRLLLTNVSSSVLYKKTKVSTQTWLTNVTEEQVFSVLHTNRILEIQKDPLAVRRASLSDEVLNRPLSQTLAAQCVQQCIQSVCEAMALPRPPNFKQRLVSVIEETLKQHLHHFTQEFYDELKQTSKRTDLWPSVSTEDSIAYNWAQPHLYEPQSCPLLQHQESVNWPTPMISKSAEHVDTCLQDLSSFFVECVQTCVLRDEGDNFSVTVIPISTSLTEDQDGVQVLLGPEFSRSFMELPIESELCRSALDGAKKELWIEYQDPIPVYTMFLMQAVTLDKLKTVLTRRNSQEKLSSDHKSFEDLNVKQKVLEIKSEKQMGNQSVEDSELTQGLRTTPSEKLGKFASGLSRKISLLRESKTALIPLLLKKSDTKELSSTRKTEELHPLIPCLDKKWHQLGFHHKVNANKNLAQALMTKLLKDWKEEQGMSMASEEDLMLEKVSCLYRIEKELNNRLAKYAAACFERWCPYIQCIVADCGADTGRAGDQVFAVVDVASQEMIASLENIVLDAFNSEMAKTIATLTVQDSISQAFSNLDIPQTPLTDDSDKKTVTSYEMNLAEIVKDFLPLRAYMTFVTNSERILSKQLIKANYLNRYQRKHNKFAAITLQHVLDSYYDKDPQMLDTTLTNETLQQLEWHVLHENTKVIPNIIGRVLTFVLFCLAVFGLVYVSIIGGSLTVTQIQEWMSCFCISIAIYGFVLEPFVAIVGYLGY</sequence>
<keyword evidence="2" id="KW-1133">Transmembrane helix</keyword>
<keyword evidence="2" id="KW-0472">Membrane</keyword>
<dbReference type="EMBL" id="NEDP02076732">
    <property type="protein sequence ID" value="OWF35340.1"/>
    <property type="molecule type" value="Genomic_DNA"/>
</dbReference>
<feature type="transmembrane region" description="Helical" evidence="2">
    <location>
        <begin position="1470"/>
        <end position="1493"/>
    </location>
</feature>
<protein>
    <submittedName>
        <fullName evidence="3">Uncharacterized protein</fullName>
    </submittedName>
</protein>
<organism evidence="3 4">
    <name type="scientific">Mizuhopecten yessoensis</name>
    <name type="common">Japanese scallop</name>
    <name type="synonym">Patinopecten yessoensis</name>
    <dbReference type="NCBI Taxonomy" id="6573"/>
    <lineage>
        <taxon>Eukaryota</taxon>
        <taxon>Metazoa</taxon>
        <taxon>Spiralia</taxon>
        <taxon>Lophotrochozoa</taxon>
        <taxon>Mollusca</taxon>
        <taxon>Bivalvia</taxon>
        <taxon>Autobranchia</taxon>
        <taxon>Pteriomorphia</taxon>
        <taxon>Pectinida</taxon>
        <taxon>Pectinoidea</taxon>
        <taxon>Pectinidae</taxon>
        <taxon>Mizuhopecten</taxon>
    </lineage>
</organism>
<feature type="compositionally biased region" description="Polar residues" evidence="1">
    <location>
        <begin position="650"/>
        <end position="661"/>
    </location>
</feature>
<comment type="caution">
    <text evidence="3">The sequence shown here is derived from an EMBL/GenBank/DDBJ whole genome shotgun (WGS) entry which is preliminary data.</text>
</comment>
<dbReference type="SUPFAM" id="SSF49723">
    <property type="entry name" value="Lipase/lipooxygenase domain (PLAT/LH2 domain)"/>
    <property type="match status" value="1"/>
</dbReference>
<feature type="transmembrane region" description="Helical" evidence="2">
    <location>
        <begin position="268"/>
        <end position="289"/>
    </location>
</feature>
<feature type="transmembrane region" description="Helical" evidence="2">
    <location>
        <begin position="234"/>
        <end position="253"/>
    </location>
</feature>
<feature type="region of interest" description="Disordered" evidence="1">
    <location>
        <begin position="648"/>
        <end position="702"/>
    </location>
</feature>
<feature type="transmembrane region" description="Helical" evidence="2">
    <location>
        <begin position="1505"/>
        <end position="1530"/>
    </location>
</feature>
<dbReference type="Proteomes" id="UP000242188">
    <property type="component" value="Unassembled WGS sequence"/>
</dbReference>
<feature type="region of interest" description="Disordered" evidence="1">
    <location>
        <begin position="458"/>
        <end position="509"/>
    </location>
</feature>
<dbReference type="InterPro" id="IPR036392">
    <property type="entry name" value="PLAT/LH2_dom_sf"/>
</dbReference>
<proteinExistence type="predicted"/>
<dbReference type="Gene3D" id="2.60.60.20">
    <property type="entry name" value="PLAT/LH2 domain"/>
    <property type="match status" value="1"/>
</dbReference>
<name>A0A210PFS3_MIZYE</name>
<evidence type="ECO:0000313" key="3">
    <source>
        <dbReference type="EMBL" id="OWF35340.1"/>
    </source>
</evidence>
<gene>
    <name evidence="3" type="ORF">KP79_PYT03908</name>
</gene>
<evidence type="ECO:0000256" key="2">
    <source>
        <dbReference type="SAM" id="Phobius"/>
    </source>
</evidence>
<accession>A0A210PFS3</accession>
<dbReference type="OrthoDB" id="6110197at2759"/>
<reference evidence="3 4" key="1">
    <citation type="journal article" date="2017" name="Nat. Ecol. Evol.">
        <title>Scallop genome provides insights into evolution of bilaterian karyotype and development.</title>
        <authorList>
            <person name="Wang S."/>
            <person name="Zhang J."/>
            <person name="Jiao W."/>
            <person name="Li J."/>
            <person name="Xun X."/>
            <person name="Sun Y."/>
            <person name="Guo X."/>
            <person name="Huan P."/>
            <person name="Dong B."/>
            <person name="Zhang L."/>
            <person name="Hu X."/>
            <person name="Sun X."/>
            <person name="Wang J."/>
            <person name="Zhao C."/>
            <person name="Wang Y."/>
            <person name="Wang D."/>
            <person name="Huang X."/>
            <person name="Wang R."/>
            <person name="Lv J."/>
            <person name="Li Y."/>
            <person name="Zhang Z."/>
            <person name="Liu B."/>
            <person name="Lu W."/>
            <person name="Hui Y."/>
            <person name="Liang J."/>
            <person name="Zhou Z."/>
            <person name="Hou R."/>
            <person name="Li X."/>
            <person name="Liu Y."/>
            <person name="Li H."/>
            <person name="Ning X."/>
            <person name="Lin Y."/>
            <person name="Zhao L."/>
            <person name="Xing Q."/>
            <person name="Dou J."/>
            <person name="Li Y."/>
            <person name="Mao J."/>
            <person name="Guo H."/>
            <person name="Dou H."/>
            <person name="Li T."/>
            <person name="Mu C."/>
            <person name="Jiang W."/>
            <person name="Fu Q."/>
            <person name="Fu X."/>
            <person name="Miao Y."/>
            <person name="Liu J."/>
            <person name="Yu Q."/>
            <person name="Li R."/>
            <person name="Liao H."/>
            <person name="Li X."/>
            <person name="Kong Y."/>
            <person name="Jiang Z."/>
            <person name="Chourrout D."/>
            <person name="Li R."/>
            <person name="Bao Z."/>
        </authorList>
    </citation>
    <scope>NUCLEOTIDE SEQUENCE [LARGE SCALE GENOMIC DNA]</scope>
    <source>
        <strain evidence="3 4">PY_sf001</strain>
    </source>
</reference>